<gene>
    <name evidence="1" type="ORF">Sjap_020477</name>
</gene>
<sequence>MGVPLTSNLGTYLWAWQKHILRDCDNAVVVWQRFLGDDKLEIFLNCPLEDWIALNLRNTTQVEGIRWATLLALQEIWPLITELFRSALQRDESLCQQNEKTAKLKMLRNVFKKNMLRGGRRVLILKLISLDWEAIARASGSLVGHTDGSGKSEIVVAQALTNLLKINSIVSPTSVHLITERQVHLLSTSDVSDDKIVITSRACAPPYVLRVSLVTPLDRHMYSTFRDFHYRVKHLNVLMESDSDPVCLELRVILAPYFGLFHKALSVSSTQARPVSGFARWPT</sequence>
<evidence type="ECO:0000313" key="1">
    <source>
        <dbReference type="EMBL" id="KAK9103223.1"/>
    </source>
</evidence>
<reference evidence="1 2" key="1">
    <citation type="submission" date="2024-01" db="EMBL/GenBank/DDBJ databases">
        <title>Genome assemblies of Stephania.</title>
        <authorList>
            <person name="Yang L."/>
        </authorList>
    </citation>
    <scope>NUCLEOTIDE SEQUENCE [LARGE SCALE GENOMIC DNA]</scope>
    <source>
        <strain evidence="1">QJT</strain>
        <tissue evidence="1">Leaf</tissue>
    </source>
</reference>
<comment type="caution">
    <text evidence="1">The sequence shown here is derived from an EMBL/GenBank/DDBJ whole genome shotgun (WGS) entry which is preliminary data.</text>
</comment>
<name>A0AAP0F845_9MAGN</name>
<keyword evidence="2" id="KW-1185">Reference proteome</keyword>
<dbReference type="AlphaFoldDB" id="A0AAP0F845"/>
<evidence type="ECO:0000313" key="2">
    <source>
        <dbReference type="Proteomes" id="UP001417504"/>
    </source>
</evidence>
<organism evidence="1 2">
    <name type="scientific">Stephania japonica</name>
    <dbReference type="NCBI Taxonomy" id="461633"/>
    <lineage>
        <taxon>Eukaryota</taxon>
        <taxon>Viridiplantae</taxon>
        <taxon>Streptophyta</taxon>
        <taxon>Embryophyta</taxon>
        <taxon>Tracheophyta</taxon>
        <taxon>Spermatophyta</taxon>
        <taxon>Magnoliopsida</taxon>
        <taxon>Ranunculales</taxon>
        <taxon>Menispermaceae</taxon>
        <taxon>Menispermoideae</taxon>
        <taxon>Cissampelideae</taxon>
        <taxon>Stephania</taxon>
    </lineage>
</organism>
<proteinExistence type="predicted"/>
<accession>A0AAP0F845</accession>
<dbReference type="EMBL" id="JBBNAE010000008">
    <property type="protein sequence ID" value="KAK9103223.1"/>
    <property type="molecule type" value="Genomic_DNA"/>
</dbReference>
<dbReference type="Proteomes" id="UP001417504">
    <property type="component" value="Unassembled WGS sequence"/>
</dbReference>
<protein>
    <submittedName>
        <fullName evidence="1">Uncharacterized protein</fullName>
    </submittedName>
</protein>